<evidence type="ECO:0000313" key="3">
    <source>
        <dbReference type="Proteomes" id="UP000663865"/>
    </source>
</evidence>
<protein>
    <submittedName>
        <fullName evidence="1">Uncharacterized protein</fullName>
    </submittedName>
</protein>
<evidence type="ECO:0000313" key="2">
    <source>
        <dbReference type="EMBL" id="CAF4898625.1"/>
    </source>
</evidence>
<comment type="caution">
    <text evidence="1">The sequence shown here is derived from an EMBL/GenBank/DDBJ whole genome shotgun (WGS) entry which is preliminary data.</text>
</comment>
<dbReference type="Proteomes" id="UP000663838">
    <property type="component" value="Unassembled WGS sequence"/>
</dbReference>
<dbReference type="Proteomes" id="UP000663865">
    <property type="component" value="Unassembled WGS sequence"/>
</dbReference>
<organism evidence="1 3">
    <name type="scientific">Rotaria socialis</name>
    <dbReference type="NCBI Taxonomy" id="392032"/>
    <lineage>
        <taxon>Eukaryota</taxon>
        <taxon>Metazoa</taxon>
        <taxon>Spiralia</taxon>
        <taxon>Gnathifera</taxon>
        <taxon>Rotifera</taxon>
        <taxon>Eurotatoria</taxon>
        <taxon>Bdelloidea</taxon>
        <taxon>Philodinida</taxon>
        <taxon>Philodinidae</taxon>
        <taxon>Rotaria</taxon>
    </lineage>
</organism>
<reference evidence="1" key="1">
    <citation type="submission" date="2021-02" db="EMBL/GenBank/DDBJ databases">
        <authorList>
            <person name="Nowell W R."/>
        </authorList>
    </citation>
    <scope>NUCLEOTIDE SEQUENCE</scope>
</reference>
<evidence type="ECO:0000313" key="1">
    <source>
        <dbReference type="EMBL" id="CAF3488748.1"/>
    </source>
</evidence>
<name>A0A818GG36_9BILA</name>
<accession>A0A818GG36</accession>
<proteinExistence type="predicted"/>
<sequence length="341" mass="38275">MLVGCCRTPVRYSQYCELHLNENKEAADCIKKVPGRKVFNHSGFSLFKTRSRKKQRGFGATSCRTVKARSDAYIRKCARSFGVIAAVTNCDVVTTFGEIFRTETLKEILQLLTNSIKVSGVIPKTAAYDDGCHLVEYLHKHLGKDLNSTAAANSLAQVKFSVDRTHFRNHVGTWCRANMNPNDNPLLTNVNTQTTEQIFSWLKDYAAIISSLGWKRASVFLLLIFHHENLITTHAKCTSVFDIPHEIPHVPDISLMHLADGILTSNYTTNSSKNVTSRKQSNASVLENSTTTILTKKRKTVTLQNDSQQQQKQATGVYSKTDWSAQVERIIKQSSSIKENF</sequence>
<dbReference type="InterPro" id="IPR040521">
    <property type="entry name" value="KDZ"/>
</dbReference>
<dbReference type="EMBL" id="CAJOBS010005379">
    <property type="protein sequence ID" value="CAF4898625.1"/>
    <property type="molecule type" value="Genomic_DNA"/>
</dbReference>
<dbReference type="AlphaFoldDB" id="A0A818GG36"/>
<gene>
    <name evidence="1" type="ORF">KIK155_LOCUS14999</name>
    <name evidence="2" type="ORF">TOA249_LOCUS30511</name>
</gene>
<dbReference type="Pfam" id="PF18758">
    <property type="entry name" value="KDZ"/>
    <property type="match status" value="1"/>
</dbReference>
<dbReference type="EMBL" id="CAJNYV010002607">
    <property type="protein sequence ID" value="CAF3488748.1"/>
    <property type="molecule type" value="Genomic_DNA"/>
</dbReference>